<evidence type="ECO:0000313" key="3">
    <source>
        <dbReference type="Proteomes" id="UP001159427"/>
    </source>
</evidence>
<evidence type="ECO:0000259" key="1">
    <source>
        <dbReference type="Pfam" id="PF08155"/>
    </source>
</evidence>
<dbReference type="Proteomes" id="UP001159427">
    <property type="component" value="Unassembled WGS sequence"/>
</dbReference>
<name>A0ABN8QQA7_9CNID</name>
<dbReference type="InterPro" id="IPR012973">
    <property type="entry name" value="NOG_C"/>
</dbReference>
<accession>A0ABN8QQA7</accession>
<keyword evidence="3" id="KW-1185">Reference proteome</keyword>
<dbReference type="Pfam" id="PF08155">
    <property type="entry name" value="NOGCT"/>
    <property type="match status" value="1"/>
</dbReference>
<sequence>MVVEGAQPKRKLARDLEIEIGEDYYMDMREHWDLAKGDEKHDMLPEIYLGKNVADFIDPDIMKKLEELEKEEELREAAGLYDSEP</sequence>
<feature type="non-terminal residue" evidence="2">
    <location>
        <position position="85"/>
    </location>
</feature>
<proteinExistence type="predicted"/>
<gene>
    <name evidence="2" type="ORF">PEVE_00006404</name>
</gene>
<comment type="caution">
    <text evidence="2">The sequence shown here is derived from an EMBL/GenBank/DDBJ whole genome shotgun (WGS) entry which is preliminary data.</text>
</comment>
<feature type="domain" description="NOG C-terminal" evidence="1">
    <location>
        <begin position="10"/>
        <end position="61"/>
    </location>
</feature>
<reference evidence="2 3" key="1">
    <citation type="submission" date="2022-05" db="EMBL/GenBank/DDBJ databases">
        <authorList>
            <consortium name="Genoscope - CEA"/>
            <person name="William W."/>
        </authorList>
    </citation>
    <scope>NUCLEOTIDE SEQUENCE [LARGE SCALE GENOMIC DNA]</scope>
</reference>
<evidence type="ECO:0000313" key="2">
    <source>
        <dbReference type="EMBL" id="CAH3168154.1"/>
    </source>
</evidence>
<protein>
    <recommendedName>
        <fullName evidence="1">NOG C-terminal domain-containing protein</fullName>
    </recommendedName>
</protein>
<dbReference type="EMBL" id="CALNXI010001410">
    <property type="protein sequence ID" value="CAH3168154.1"/>
    <property type="molecule type" value="Genomic_DNA"/>
</dbReference>
<organism evidence="2 3">
    <name type="scientific">Porites evermanni</name>
    <dbReference type="NCBI Taxonomy" id="104178"/>
    <lineage>
        <taxon>Eukaryota</taxon>
        <taxon>Metazoa</taxon>
        <taxon>Cnidaria</taxon>
        <taxon>Anthozoa</taxon>
        <taxon>Hexacorallia</taxon>
        <taxon>Scleractinia</taxon>
        <taxon>Fungiina</taxon>
        <taxon>Poritidae</taxon>
        <taxon>Porites</taxon>
    </lineage>
</organism>